<organism evidence="1 2">
    <name type="scientific">Hypoxylon rubiginosum</name>
    <dbReference type="NCBI Taxonomy" id="110542"/>
    <lineage>
        <taxon>Eukaryota</taxon>
        <taxon>Fungi</taxon>
        <taxon>Dikarya</taxon>
        <taxon>Ascomycota</taxon>
        <taxon>Pezizomycotina</taxon>
        <taxon>Sordariomycetes</taxon>
        <taxon>Xylariomycetidae</taxon>
        <taxon>Xylariales</taxon>
        <taxon>Hypoxylaceae</taxon>
        <taxon>Hypoxylon</taxon>
    </lineage>
</organism>
<reference evidence="1 2" key="1">
    <citation type="journal article" date="2022" name="New Phytol.">
        <title>Ecological generalism drives hyperdiversity of secondary metabolite gene clusters in xylarialean endophytes.</title>
        <authorList>
            <person name="Franco M.E.E."/>
            <person name="Wisecaver J.H."/>
            <person name="Arnold A.E."/>
            <person name="Ju Y.M."/>
            <person name="Slot J.C."/>
            <person name="Ahrendt S."/>
            <person name="Moore L.P."/>
            <person name="Eastman K.E."/>
            <person name="Scott K."/>
            <person name="Konkel Z."/>
            <person name="Mondo S.J."/>
            <person name="Kuo A."/>
            <person name="Hayes R.D."/>
            <person name="Haridas S."/>
            <person name="Andreopoulos B."/>
            <person name="Riley R."/>
            <person name="LaButti K."/>
            <person name="Pangilinan J."/>
            <person name="Lipzen A."/>
            <person name="Amirebrahimi M."/>
            <person name="Yan J."/>
            <person name="Adam C."/>
            <person name="Keymanesh K."/>
            <person name="Ng V."/>
            <person name="Louie K."/>
            <person name="Northen T."/>
            <person name="Drula E."/>
            <person name="Henrissat B."/>
            <person name="Hsieh H.M."/>
            <person name="Youens-Clark K."/>
            <person name="Lutzoni F."/>
            <person name="Miadlikowska J."/>
            <person name="Eastwood D.C."/>
            <person name="Hamelin R.C."/>
            <person name="Grigoriev I.V."/>
            <person name="U'Ren J.M."/>
        </authorList>
    </citation>
    <scope>NUCLEOTIDE SEQUENCE [LARGE SCALE GENOMIC DNA]</scope>
    <source>
        <strain evidence="1 2">CBS 119005</strain>
    </source>
</reference>
<dbReference type="Proteomes" id="UP001497700">
    <property type="component" value="Unassembled WGS sequence"/>
</dbReference>
<name>A0ACB9Z4L6_9PEZI</name>
<gene>
    <name evidence="1" type="ORF">F4820DRAFT_415965</name>
</gene>
<evidence type="ECO:0000313" key="2">
    <source>
        <dbReference type="Proteomes" id="UP001497700"/>
    </source>
</evidence>
<evidence type="ECO:0000313" key="1">
    <source>
        <dbReference type="EMBL" id="KAI4866736.1"/>
    </source>
</evidence>
<dbReference type="EMBL" id="MU393455">
    <property type="protein sequence ID" value="KAI4866736.1"/>
    <property type="molecule type" value="Genomic_DNA"/>
</dbReference>
<comment type="caution">
    <text evidence="1">The sequence shown here is derived from an EMBL/GenBank/DDBJ whole genome shotgun (WGS) entry which is preliminary data.</text>
</comment>
<proteinExistence type="predicted"/>
<protein>
    <submittedName>
        <fullName evidence="1">PLC-like phosphodiesterase</fullName>
    </submittedName>
</protein>
<keyword evidence="2" id="KW-1185">Reference proteome</keyword>
<accession>A0ACB9Z4L6</accession>
<sequence>MNYPPPAAAAAAAAAPWARRRDAKPKPLPQAISHRGYKAAFPENTMAAFRGAVDVGAHAIETDLHLSRDGVVVLSHDATLKRCFGESRKVAECDWDYLRTLRTLREPKQPLPRLVDLLEYLDQPGQEHVWLFLDIKTDDDSTQMLTCLAAAIASVPSARPWNQRIMLGSWDAHWLAACLRFLPDFPVALTAYSPAYAAALLPLPNLHFSLFNVSFATPSGRRFLREARRARRLVFSWSDNADEYMALSLRNEVDGAMTDDPARFLELCGRWSEDGVRERVGRPTAKQAVLWVVFNVLVWVAEISLRLRKGSPRARVEKELGRVAP</sequence>